<reference evidence="1" key="1">
    <citation type="submission" date="2023-04" db="EMBL/GenBank/DDBJ databases">
        <title>Draft Genome sequencing of Naganishia species isolated from polar environments using Oxford Nanopore Technology.</title>
        <authorList>
            <person name="Leo P."/>
            <person name="Venkateswaran K."/>
        </authorList>
    </citation>
    <scope>NUCLEOTIDE SEQUENCE</scope>
    <source>
        <strain evidence="1">MNA-CCFEE 5425</strain>
    </source>
</reference>
<proteinExistence type="predicted"/>
<comment type="caution">
    <text evidence="1">The sequence shown here is derived from an EMBL/GenBank/DDBJ whole genome shotgun (WGS) entry which is preliminary data.</text>
</comment>
<sequence>MSSITGAYPSPSKPNGLPPALYLGLNGDISHQHRSPPDHGRSGSTGGHAAKDIFYRVDTVAMKKQLLGAIGDDRAAEYWSSLALFLKGMLRREEFEALVQPVLNSFSKRQLHNQLLTAIMYNASSTLPIASTPTLPTDPTQTTTDASQTPNSKFNTNPLKRPLNDPGEPLDVLEPKSRIRQWVLSLPRSERKRIKALQNIDGRYGLKDWCEMSRGWQGRGRVRSTNTLQQNEALRQTGSPLCMSTRAIPPINALGSRIDHMATLHGLPDGVSEDLGTFMSVALDYHLSDMISSAIELKRRRQAEEATVNVSTVVAGEQPAVDTKQNHERSPDNVSDSLRTDADDKMEGKQESPKNHVVKLHAGVSSLPTDASQSVDAPPALPASDSTSEKGHETPPAPATISLADLEDFFTVVPHIHPHLGSATYRLRNGLARAVEEQEILAERFARSTPLSLSEPDAILEEPTSLPPTRPSSAAAAAAGSPVAIGVLPPSSSGTNSQSVTRGNTPSKIHRKGAPTSLSLPLANIPTIEVAMPTPEKAGQVAPTTAGPVTAGEGGKASQPPTPRLPLTSAGGIVLTRTSRKALHNPTEAFRLEMEARGILKSMDRAAGVQGGLQGVQQQHGQQQQQHGHGHADAGGGGADERQLHGHHWNYVDPAVILKDILG</sequence>
<dbReference type="EMBL" id="JASBWU010000009">
    <property type="protein sequence ID" value="KAJ9119108.1"/>
    <property type="molecule type" value="Genomic_DNA"/>
</dbReference>
<dbReference type="Proteomes" id="UP001243375">
    <property type="component" value="Unassembled WGS sequence"/>
</dbReference>
<accession>A0ACC2X520</accession>
<protein>
    <submittedName>
        <fullName evidence="1">Uncharacterized protein</fullName>
    </submittedName>
</protein>
<gene>
    <name evidence="1" type="ORF">QFC22_003599</name>
</gene>
<keyword evidence="2" id="KW-1185">Reference proteome</keyword>
<name>A0ACC2X520_9TREE</name>
<organism evidence="1 2">
    <name type="scientific">Naganishia vaughanmartiniae</name>
    <dbReference type="NCBI Taxonomy" id="1424756"/>
    <lineage>
        <taxon>Eukaryota</taxon>
        <taxon>Fungi</taxon>
        <taxon>Dikarya</taxon>
        <taxon>Basidiomycota</taxon>
        <taxon>Agaricomycotina</taxon>
        <taxon>Tremellomycetes</taxon>
        <taxon>Filobasidiales</taxon>
        <taxon>Filobasidiaceae</taxon>
        <taxon>Naganishia</taxon>
    </lineage>
</organism>
<evidence type="ECO:0000313" key="1">
    <source>
        <dbReference type="EMBL" id="KAJ9119108.1"/>
    </source>
</evidence>
<evidence type="ECO:0000313" key="2">
    <source>
        <dbReference type="Proteomes" id="UP001243375"/>
    </source>
</evidence>